<evidence type="ECO:0000313" key="2">
    <source>
        <dbReference type="EMBL" id="MCT7357982.1"/>
    </source>
</evidence>
<feature type="transmembrane region" description="Helical" evidence="1">
    <location>
        <begin position="398"/>
        <end position="424"/>
    </location>
</feature>
<keyword evidence="1" id="KW-0812">Transmembrane</keyword>
<proteinExistence type="predicted"/>
<dbReference type="InterPro" id="IPR043745">
    <property type="entry name" value="DUF5690"/>
</dbReference>
<dbReference type="Pfam" id="PF18943">
    <property type="entry name" value="DUF5690"/>
    <property type="match status" value="1"/>
</dbReference>
<reference evidence="2" key="1">
    <citation type="journal article" date="2022" name="Front. Microbiol.">
        <title>Genome-based taxonomic rearrangement of Oceanobacter-related bacteria including the description of Thalassolituus hydrocarbonoclasticus sp. nov. and Thalassolituus pacificus sp. nov. and emended description of the genus Thalassolituus.</title>
        <authorList>
            <person name="Dong C."/>
            <person name="Wei L."/>
            <person name="Wang J."/>
            <person name="Lai Q."/>
            <person name="Huang Z."/>
            <person name="Shao Z."/>
        </authorList>
    </citation>
    <scope>NUCLEOTIDE SEQUENCE</scope>
    <source>
        <strain evidence="2">59MF3M-4</strain>
    </source>
</reference>
<feature type="transmembrane region" description="Helical" evidence="1">
    <location>
        <begin position="303"/>
        <end position="322"/>
    </location>
</feature>
<feature type="transmembrane region" description="Helical" evidence="1">
    <location>
        <begin position="334"/>
        <end position="357"/>
    </location>
</feature>
<name>A0A9X2WCN4_9GAMM</name>
<feature type="transmembrane region" description="Helical" evidence="1">
    <location>
        <begin position="181"/>
        <end position="202"/>
    </location>
</feature>
<evidence type="ECO:0000256" key="1">
    <source>
        <dbReference type="SAM" id="Phobius"/>
    </source>
</evidence>
<dbReference type="Proteomes" id="UP001147830">
    <property type="component" value="Unassembled WGS sequence"/>
</dbReference>
<feature type="transmembrane region" description="Helical" evidence="1">
    <location>
        <begin position="62"/>
        <end position="82"/>
    </location>
</feature>
<feature type="transmembrane region" description="Helical" evidence="1">
    <location>
        <begin position="274"/>
        <end position="296"/>
    </location>
</feature>
<protein>
    <submittedName>
        <fullName evidence="2">DUF5690 family protein</fullName>
    </submittedName>
</protein>
<feature type="transmembrane region" description="Helical" evidence="1">
    <location>
        <begin position="369"/>
        <end position="392"/>
    </location>
</feature>
<feature type="transmembrane region" description="Helical" evidence="1">
    <location>
        <begin position="148"/>
        <end position="169"/>
    </location>
</feature>
<keyword evidence="3" id="KW-1185">Reference proteome</keyword>
<dbReference type="RefSeq" id="WP_260974905.1">
    <property type="nucleotide sequence ID" value="NZ_JAOANI010000009.1"/>
</dbReference>
<organism evidence="2 3">
    <name type="scientific">Thalassolituus pacificus</name>
    <dbReference type="NCBI Taxonomy" id="2975440"/>
    <lineage>
        <taxon>Bacteria</taxon>
        <taxon>Pseudomonadati</taxon>
        <taxon>Pseudomonadota</taxon>
        <taxon>Gammaproteobacteria</taxon>
        <taxon>Oceanospirillales</taxon>
        <taxon>Oceanospirillaceae</taxon>
        <taxon>Thalassolituus</taxon>
    </lineage>
</organism>
<dbReference type="AlphaFoldDB" id="A0A9X2WCN4"/>
<keyword evidence="1" id="KW-0472">Membrane</keyword>
<comment type="caution">
    <text evidence="2">The sequence shown here is derived from an EMBL/GenBank/DDBJ whole genome shotgun (WGS) entry which is preliminary data.</text>
</comment>
<feature type="transmembrane region" description="Helical" evidence="1">
    <location>
        <begin position="21"/>
        <end position="42"/>
    </location>
</feature>
<evidence type="ECO:0000313" key="3">
    <source>
        <dbReference type="Proteomes" id="UP001147830"/>
    </source>
</evidence>
<gene>
    <name evidence="2" type="ORF">NYR02_02955</name>
</gene>
<sequence>MLIMPFQRFHQRAQQRLQQASALWFVVFAISAAFMTYFSMYAFRKPFSVAMYDGQTLFGMDYKVILIFAQVLGYLLSKFIGIRVVSGMMHDRRALAIILLVASAQLALFLFAVLPAPLKPLAMFFNGLPLGMIWGLVFSYLEGRKTSELLGAGLSATFIVASGMVRSVGKALIVYADVPEFWMPFLTGLIFMPLLLISVYALSMIPEPDATDEELRLKRQPMTAADRWQLFGQYWFGLSLLILAFLLFTGLRDFRDNFSAEIWQALGYGNEPAIFTYAGVRIAGMVLVALALLMFIRDNFRAFTANHIAIVLGCFILGYSTWLHQQHWLDSKIWMVALGTGLYLAYIPFNCFLFDRFVALAGGVANAGFLIYLADSAGYTGSVGLLLVKHFYAADISWLNFFVSAIYTTAIIGGLLVTMSWLYFRWRFIRNGQQFQEETQLQKQPLASVAATRLK</sequence>
<keyword evidence="1" id="KW-1133">Transmembrane helix</keyword>
<dbReference type="EMBL" id="JAOANI010000009">
    <property type="protein sequence ID" value="MCT7357982.1"/>
    <property type="molecule type" value="Genomic_DNA"/>
</dbReference>
<feature type="transmembrane region" description="Helical" evidence="1">
    <location>
        <begin position="234"/>
        <end position="254"/>
    </location>
</feature>
<feature type="transmembrane region" description="Helical" evidence="1">
    <location>
        <begin position="94"/>
        <end position="115"/>
    </location>
</feature>
<reference evidence="2" key="2">
    <citation type="submission" date="2022-08" db="EMBL/GenBank/DDBJ databases">
        <authorList>
            <person name="Dong C."/>
        </authorList>
    </citation>
    <scope>NUCLEOTIDE SEQUENCE</scope>
    <source>
        <strain evidence="2">59MF3M-4</strain>
    </source>
</reference>
<accession>A0A9X2WCN4</accession>
<feature type="transmembrane region" description="Helical" evidence="1">
    <location>
        <begin position="121"/>
        <end position="141"/>
    </location>
</feature>